<evidence type="ECO:0000256" key="2">
    <source>
        <dbReference type="ARBA" id="ARBA00008975"/>
    </source>
</evidence>
<dbReference type="AlphaFoldDB" id="A0A4D9EVT5"/>
<comment type="subcellular location">
    <subcellularLocation>
        <location evidence="1">Cytoplasm</location>
    </subcellularLocation>
</comment>
<dbReference type="InterPro" id="IPR029618">
    <property type="entry name" value="CCDC172"/>
</dbReference>
<feature type="coiled-coil region" evidence="6">
    <location>
        <begin position="137"/>
        <end position="202"/>
    </location>
</feature>
<reference evidence="7 8" key="2">
    <citation type="submission" date="2019-04" db="EMBL/GenBank/DDBJ databases">
        <title>The genome sequence of big-headed turtle.</title>
        <authorList>
            <person name="Gong S."/>
        </authorList>
    </citation>
    <scope>NUCLEOTIDE SEQUENCE [LARGE SCALE GENOMIC DNA]</scope>
    <source>
        <strain evidence="7">DO16091913</strain>
        <tissue evidence="7">Muscle</tissue>
    </source>
</reference>
<dbReference type="STRING" id="55544.A0A4D9EVT5"/>
<organism evidence="7 8">
    <name type="scientific">Platysternon megacephalum</name>
    <name type="common">big-headed turtle</name>
    <dbReference type="NCBI Taxonomy" id="55544"/>
    <lineage>
        <taxon>Eukaryota</taxon>
        <taxon>Metazoa</taxon>
        <taxon>Chordata</taxon>
        <taxon>Craniata</taxon>
        <taxon>Vertebrata</taxon>
        <taxon>Euteleostomi</taxon>
        <taxon>Archelosauria</taxon>
        <taxon>Testudinata</taxon>
        <taxon>Testudines</taxon>
        <taxon>Cryptodira</taxon>
        <taxon>Durocryptodira</taxon>
        <taxon>Testudinoidea</taxon>
        <taxon>Platysternidae</taxon>
        <taxon>Platysternon</taxon>
    </lineage>
</organism>
<sequence>MSLDCLFQQILLTEQQAEEKRRLMHQVKLDINRSHEKIKQITEELNEAKIKLETKVQQLSEKLFYLQLLKKREDILEKKKVEVMNQRSIFLKIFSDTKRKMIEEEENFIKEITDFNNEYGLTCNRELLIRKKAKTEICDLETKANILKNEMESMERENVQLNALQLQKNELKQDLFTLQSKLKDTEEQLHEAEDITKCLEAEKVKVSEKPQTDIECLRIKKELDIYKEDDLENVCEALQTEIEFLQMISVNKDTMTQLSERCTGTTNPMFDLQALTSCRG</sequence>
<evidence type="ECO:0000256" key="4">
    <source>
        <dbReference type="ARBA" id="ARBA00022490"/>
    </source>
</evidence>
<keyword evidence="4" id="KW-0963">Cytoplasm</keyword>
<evidence type="ECO:0000313" key="7">
    <source>
        <dbReference type="EMBL" id="TFK09894.1"/>
    </source>
</evidence>
<dbReference type="GO" id="GO:0005737">
    <property type="term" value="C:cytoplasm"/>
    <property type="evidence" value="ECO:0007669"/>
    <property type="project" value="UniProtKB-SubCell"/>
</dbReference>
<dbReference type="Proteomes" id="UP000297703">
    <property type="component" value="Unassembled WGS sequence"/>
</dbReference>
<feature type="coiled-coil region" evidence="6">
    <location>
        <begin position="31"/>
        <end position="86"/>
    </location>
</feature>
<dbReference type="OrthoDB" id="10055570at2759"/>
<dbReference type="PANTHER" id="PTHR22419:SF2">
    <property type="entry name" value="COILED-COIL DOMAIN-CONTAINING PROTEIN 172"/>
    <property type="match status" value="1"/>
</dbReference>
<protein>
    <recommendedName>
        <fullName evidence="3">Coiled-coil domain-containing protein 172</fullName>
    </recommendedName>
</protein>
<name>A0A4D9EVT5_9SAUR</name>
<proteinExistence type="inferred from homology"/>
<keyword evidence="5 6" id="KW-0175">Coiled coil</keyword>
<dbReference type="EMBL" id="QXTE01000048">
    <property type="protein sequence ID" value="TFK09894.1"/>
    <property type="molecule type" value="Genomic_DNA"/>
</dbReference>
<evidence type="ECO:0000256" key="5">
    <source>
        <dbReference type="ARBA" id="ARBA00023054"/>
    </source>
</evidence>
<comment type="caution">
    <text evidence="7">The sequence shown here is derived from an EMBL/GenBank/DDBJ whole genome shotgun (WGS) entry which is preliminary data.</text>
</comment>
<evidence type="ECO:0000256" key="6">
    <source>
        <dbReference type="SAM" id="Coils"/>
    </source>
</evidence>
<evidence type="ECO:0000256" key="3">
    <source>
        <dbReference type="ARBA" id="ARBA00022327"/>
    </source>
</evidence>
<keyword evidence="8" id="KW-1185">Reference proteome</keyword>
<reference evidence="7 8" key="1">
    <citation type="submission" date="2019-04" db="EMBL/GenBank/DDBJ databases">
        <title>Draft genome of the big-headed turtle Platysternon megacephalum.</title>
        <authorList>
            <person name="Gong S."/>
        </authorList>
    </citation>
    <scope>NUCLEOTIDE SEQUENCE [LARGE SCALE GENOMIC DNA]</scope>
    <source>
        <strain evidence="7">DO16091913</strain>
        <tissue evidence="7">Muscle</tissue>
    </source>
</reference>
<accession>A0A4D9EVT5</accession>
<evidence type="ECO:0000256" key="1">
    <source>
        <dbReference type="ARBA" id="ARBA00004496"/>
    </source>
</evidence>
<dbReference type="PANTHER" id="PTHR22419">
    <property type="entry name" value="COILED-COIL DOMAIN-CONTAINING PROTEIN 172"/>
    <property type="match status" value="1"/>
</dbReference>
<gene>
    <name evidence="7" type="ORF">DR999_PMT07108</name>
</gene>
<comment type="similarity">
    <text evidence="2">Belongs to the CCDC172 family.</text>
</comment>
<evidence type="ECO:0000313" key="8">
    <source>
        <dbReference type="Proteomes" id="UP000297703"/>
    </source>
</evidence>